<accession>A0ABP9F8B0</accession>
<protein>
    <submittedName>
        <fullName evidence="7">Polyprenyl synthetase family protein</fullName>
    </submittedName>
</protein>
<dbReference type="PANTHER" id="PTHR12001">
    <property type="entry name" value="GERANYLGERANYL PYROPHOSPHATE SYNTHASE"/>
    <property type="match status" value="1"/>
</dbReference>
<dbReference type="PANTHER" id="PTHR12001:SF85">
    <property type="entry name" value="SHORT CHAIN ISOPRENYL DIPHOSPHATE SYNTHASE"/>
    <property type="match status" value="1"/>
</dbReference>
<dbReference type="Proteomes" id="UP001500433">
    <property type="component" value="Unassembled WGS sequence"/>
</dbReference>
<keyword evidence="5" id="KW-0460">Magnesium</keyword>
<evidence type="ECO:0000256" key="6">
    <source>
        <dbReference type="RuleBase" id="RU004466"/>
    </source>
</evidence>
<dbReference type="InterPro" id="IPR033749">
    <property type="entry name" value="Polyprenyl_synt_CS"/>
</dbReference>
<dbReference type="SFLD" id="SFLDG01017">
    <property type="entry name" value="Polyprenyl_Transferase_Like"/>
    <property type="match status" value="1"/>
</dbReference>
<evidence type="ECO:0000313" key="8">
    <source>
        <dbReference type="Proteomes" id="UP001500433"/>
    </source>
</evidence>
<dbReference type="CDD" id="cd00685">
    <property type="entry name" value="Trans_IPPS_HT"/>
    <property type="match status" value="1"/>
</dbReference>
<dbReference type="Gene3D" id="1.10.600.10">
    <property type="entry name" value="Farnesyl Diphosphate Synthase"/>
    <property type="match status" value="1"/>
</dbReference>
<reference evidence="8" key="1">
    <citation type="journal article" date="2019" name="Int. J. Syst. Evol. Microbiol.">
        <title>The Global Catalogue of Microorganisms (GCM) 10K type strain sequencing project: providing services to taxonomists for standard genome sequencing and annotation.</title>
        <authorList>
            <consortium name="The Broad Institute Genomics Platform"/>
            <consortium name="The Broad Institute Genome Sequencing Center for Infectious Disease"/>
            <person name="Wu L."/>
            <person name="Ma J."/>
        </authorList>
    </citation>
    <scope>NUCLEOTIDE SEQUENCE [LARGE SCALE GENOMIC DNA]</scope>
    <source>
        <strain evidence="8">JCM 18274</strain>
    </source>
</reference>
<keyword evidence="4" id="KW-0479">Metal-binding</keyword>
<name>A0ABP9F8B0_9FLAO</name>
<dbReference type="RefSeq" id="WP_345273984.1">
    <property type="nucleotide sequence ID" value="NZ_BAABJH010000002.1"/>
</dbReference>
<dbReference type="Pfam" id="PF00348">
    <property type="entry name" value="polyprenyl_synt"/>
    <property type="match status" value="1"/>
</dbReference>
<dbReference type="InterPro" id="IPR000092">
    <property type="entry name" value="Polyprenyl_synt"/>
</dbReference>
<comment type="cofactor">
    <cofactor evidence="1">
        <name>Mg(2+)</name>
        <dbReference type="ChEBI" id="CHEBI:18420"/>
    </cofactor>
</comment>
<evidence type="ECO:0000256" key="1">
    <source>
        <dbReference type="ARBA" id="ARBA00001946"/>
    </source>
</evidence>
<dbReference type="SUPFAM" id="SSF48576">
    <property type="entry name" value="Terpenoid synthases"/>
    <property type="match status" value="1"/>
</dbReference>
<comment type="similarity">
    <text evidence="2 6">Belongs to the FPP/GGPP synthase family.</text>
</comment>
<gene>
    <name evidence="7" type="ORF">GCM10023311_19800</name>
</gene>
<evidence type="ECO:0000256" key="5">
    <source>
        <dbReference type="ARBA" id="ARBA00022842"/>
    </source>
</evidence>
<keyword evidence="3 6" id="KW-0808">Transferase</keyword>
<comment type="caution">
    <text evidence="7">The sequence shown here is derived from an EMBL/GenBank/DDBJ whole genome shotgun (WGS) entry which is preliminary data.</text>
</comment>
<keyword evidence="8" id="KW-1185">Reference proteome</keyword>
<evidence type="ECO:0000256" key="3">
    <source>
        <dbReference type="ARBA" id="ARBA00022679"/>
    </source>
</evidence>
<organism evidence="7 8">
    <name type="scientific">Flaviramulus aquimarinus</name>
    <dbReference type="NCBI Taxonomy" id="1170456"/>
    <lineage>
        <taxon>Bacteria</taxon>
        <taxon>Pseudomonadati</taxon>
        <taxon>Bacteroidota</taxon>
        <taxon>Flavobacteriia</taxon>
        <taxon>Flavobacteriales</taxon>
        <taxon>Flavobacteriaceae</taxon>
        <taxon>Flaviramulus</taxon>
    </lineage>
</organism>
<proteinExistence type="inferred from homology"/>
<dbReference type="PROSITE" id="PS00723">
    <property type="entry name" value="POLYPRENYL_SYNTHASE_1"/>
    <property type="match status" value="1"/>
</dbReference>
<sequence>MLSIEKYQDAFITYLEEYAILNEPRGLYEPIDYILSLGGKRLRPVLTLMAADIFNGHYQSALNAALSIEVFHNFSLVHDDIMDDAPLRRGQTTVHEKWDINTGILSGDAMLIMAYQLFEYYDAATFQALAKLFSKTALEVCEGQQYDVDFETRNDVTIPEYLKMIEYKTAVLVGAAMKMGAIVANASDKDQHSIYEFGKNLGIAFQLQDDYLDAFGDPKTFGKQVGGDIIENKKTYLYLKALEFSNETDKVELSELFASNPEDVVTKIEVAKQFFVSSGSAQATKEAIENYTNKAFRVLESLHISEDKKDILKTFGNNLMNRTV</sequence>
<dbReference type="InterPro" id="IPR008949">
    <property type="entry name" value="Isoprenoid_synthase_dom_sf"/>
</dbReference>
<dbReference type="EMBL" id="BAABJH010000002">
    <property type="protein sequence ID" value="GAA4895129.1"/>
    <property type="molecule type" value="Genomic_DNA"/>
</dbReference>
<evidence type="ECO:0000256" key="4">
    <source>
        <dbReference type="ARBA" id="ARBA00022723"/>
    </source>
</evidence>
<dbReference type="PROSITE" id="PS00444">
    <property type="entry name" value="POLYPRENYL_SYNTHASE_2"/>
    <property type="match status" value="1"/>
</dbReference>
<evidence type="ECO:0000256" key="2">
    <source>
        <dbReference type="ARBA" id="ARBA00006706"/>
    </source>
</evidence>
<dbReference type="SFLD" id="SFLDS00005">
    <property type="entry name" value="Isoprenoid_Synthase_Type_I"/>
    <property type="match status" value="1"/>
</dbReference>
<evidence type="ECO:0000313" key="7">
    <source>
        <dbReference type="EMBL" id="GAA4895129.1"/>
    </source>
</evidence>